<feature type="signal peptide" evidence="1">
    <location>
        <begin position="1"/>
        <end position="22"/>
    </location>
</feature>
<organism evidence="4 5">
    <name type="scientific">Ornithinibacter aureus</name>
    <dbReference type="NCBI Taxonomy" id="622664"/>
    <lineage>
        <taxon>Bacteria</taxon>
        <taxon>Bacillati</taxon>
        <taxon>Actinomycetota</taxon>
        <taxon>Actinomycetes</taxon>
        <taxon>Micrococcales</taxon>
        <taxon>Intrasporangiaceae</taxon>
        <taxon>Ornithinibacter</taxon>
    </lineage>
</organism>
<dbReference type="Gene3D" id="3.40.630.10">
    <property type="entry name" value="Zn peptidases"/>
    <property type="match status" value="1"/>
</dbReference>
<evidence type="ECO:0000259" key="3">
    <source>
        <dbReference type="Pfam" id="PF04389"/>
    </source>
</evidence>
<keyword evidence="4" id="KW-0378">Hydrolase</keyword>
<protein>
    <submittedName>
        <fullName evidence="4">Aminopeptidase PaaP</fullName>
    </submittedName>
</protein>
<evidence type="ECO:0000259" key="2">
    <source>
        <dbReference type="Pfam" id="PF02225"/>
    </source>
</evidence>
<evidence type="ECO:0000313" key="5">
    <source>
        <dbReference type="Proteomes" id="UP001500390"/>
    </source>
</evidence>
<feature type="domain" description="Peptidase M28" evidence="3">
    <location>
        <begin position="264"/>
        <end position="481"/>
    </location>
</feature>
<dbReference type="InterPro" id="IPR045175">
    <property type="entry name" value="M28_fam"/>
</dbReference>
<feature type="domain" description="PA" evidence="2">
    <location>
        <begin position="154"/>
        <end position="236"/>
    </location>
</feature>
<accession>A0ABP8JP63</accession>
<dbReference type="EMBL" id="BAABFX010000022">
    <property type="protein sequence ID" value="GAA4393701.1"/>
    <property type="molecule type" value="Genomic_DNA"/>
</dbReference>
<dbReference type="CDD" id="cd00538">
    <property type="entry name" value="PA"/>
    <property type="match status" value="1"/>
</dbReference>
<evidence type="ECO:0000313" key="4">
    <source>
        <dbReference type="EMBL" id="GAA4393701.1"/>
    </source>
</evidence>
<dbReference type="Pfam" id="PF04389">
    <property type="entry name" value="Peptidase_M28"/>
    <property type="match status" value="1"/>
</dbReference>
<dbReference type="Gene3D" id="3.50.30.30">
    <property type="match status" value="1"/>
</dbReference>
<keyword evidence="4" id="KW-0031">Aminopeptidase</keyword>
<dbReference type="Proteomes" id="UP001500390">
    <property type="component" value="Unassembled WGS sequence"/>
</dbReference>
<dbReference type="InterPro" id="IPR007484">
    <property type="entry name" value="Peptidase_M28"/>
</dbReference>
<dbReference type="GO" id="GO:0004177">
    <property type="term" value="F:aminopeptidase activity"/>
    <property type="evidence" value="ECO:0007669"/>
    <property type="project" value="UniProtKB-KW"/>
</dbReference>
<proteinExistence type="predicted"/>
<reference evidence="5" key="1">
    <citation type="journal article" date="2019" name="Int. J. Syst. Evol. Microbiol.">
        <title>The Global Catalogue of Microorganisms (GCM) 10K type strain sequencing project: providing services to taxonomists for standard genome sequencing and annotation.</title>
        <authorList>
            <consortium name="The Broad Institute Genomics Platform"/>
            <consortium name="The Broad Institute Genome Sequencing Center for Infectious Disease"/>
            <person name="Wu L."/>
            <person name="Ma J."/>
        </authorList>
    </citation>
    <scope>NUCLEOTIDE SEQUENCE [LARGE SCALE GENOMIC DNA]</scope>
    <source>
        <strain evidence="5">JCM 17738</strain>
    </source>
</reference>
<keyword evidence="1" id="KW-0732">Signal</keyword>
<comment type="caution">
    <text evidence="4">The sequence shown here is derived from an EMBL/GenBank/DDBJ whole genome shotgun (WGS) entry which is preliminary data.</text>
</comment>
<dbReference type="PANTHER" id="PTHR12147">
    <property type="entry name" value="METALLOPEPTIDASE M28 FAMILY MEMBER"/>
    <property type="match status" value="1"/>
</dbReference>
<dbReference type="RefSeq" id="WP_159902841.1">
    <property type="nucleotide sequence ID" value="NZ_VMSB01000001.1"/>
</dbReference>
<dbReference type="SUPFAM" id="SSF53187">
    <property type="entry name" value="Zn-dependent exopeptidases"/>
    <property type="match status" value="1"/>
</dbReference>
<sequence length="518" mass="53156">MPVGGAFLVCAVLLVGAVPAAANPNNNNSAKLRAAVTVAGILEHEQAFQAISDAAAGNRLSGAPGYDGSADYVAERAAAAGFDVEVQDFEYTLDFLADFEAPVLSIEGGTEFVGGIAGASLGGDFGSMFKSTPYSIDVTAPVWAIDLALPAVGPANTSTSGCQDADYTGMPPGAIIIVQRGTCPFAEKFLRADASGAAAMVFINEGQPGRTEPLWFNFDGINIPTFAATVETGTELANGVLSGDTGQTARFKIDWAPGTYTTSNVIAESTSGDPDNVIVVGAHLDSVGVGPGLNDNGSGSATTLEIAEQMAKVNPRNKVRFIWFGAEESGLLGAEAYVAGLSPEERSHIAAMLNFDMVGSSNFVRFVYDGDLSDSTPPPGGAPAGSDAIETLFLDYFASQGLATEPTAFDGRSDYGPFIDAGIPAGGLFTGAEGIKTAEEAAVYGGQAGEQYDPCYHLSCDDIDNLSPVALDQMSDAAAHATISLAQSTQAVNGQRGKGNFNVKQTGPPTPIANIAGR</sequence>
<dbReference type="Pfam" id="PF02225">
    <property type="entry name" value="PA"/>
    <property type="match status" value="1"/>
</dbReference>
<evidence type="ECO:0000256" key="1">
    <source>
        <dbReference type="SAM" id="SignalP"/>
    </source>
</evidence>
<keyword evidence="5" id="KW-1185">Reference proteome</keyword>
<name>A0ABP8JP63_9MICO</name>
<keyword evidence="4" id="KW-0645">Protease</keyword>
<feature type="chain" id="PRO_5046139629" evidence="1">
    <location>
        <begin position="23"/>
        <end position="518"/>
    </location>
</feature>
<gene>
    <name evidence="4" type="primary">paaP_2</name>
    <name evidence="4" type="ORF">GCM10023153_14000</name>
</gene>
<dbReference type="InterPro" id="IPR003137">
    <property type="entry name" value="PA_domain"/>
</dbReference>
<dbReference type="PANTHER" id="PTHR12147:SF26">
    <property type="entry name" value="PEPTIDASE M28 DOMAIN-CONTAINING PROTEIN"/>
    <property type="match status" value="1"/>
</dbReference>